<gene>
    <name evidence="1" type="ORF">N8T08_007915</name>
</gene>
<sequence length="289" mass="30720">MSSNHTIAFIGCGNMGSAILGGILDATREESKAGATPKISRFIVSTKSAASAERLRSTFDADKDRVTIGHGQNLRAIQEADIILLACKPFLAAEILSETGVPQALEGKLMISIMAGKNPTEIHNFIYPSGCSGKAPIIVRAMPNVASRIRQSLTIIEENPDLPENLSETVTWMFSQIGTVKYLPSNQFDAGGHLAGASMAILTVPLDGILDGCVVEGIRRAEALEMAAQVLTGMAGLLREGDHPALMRESISSPRGCTIQSLLTLERQGVRGAFADSLINGVKHLRGEK</sequence>
<name>A0ACC3AWR6_9EURO</name>
<accession>A0ACC3AWR6</accession>
<evidence type="ECO:0000313" key="1">
    <source>
        <dbReference type="EMBL" id="KAK1142363.1"/>
    </source>
</evidence>
<organism evidence="1 2">
    <name type="scientific">Aspergillus melleus</name>
    <dbReference type="NCBI Taxonomy" id="138277"/>
    <lineage>
        <taxon>Eukaryota</taxon>
        <taxon>Fungi</taxon>
        <taxon>Dikarya</taxon>
        <taxon>Ascomycota</taxon>
        <taxon>Pezizomycotina</taxon>
        <taxon>Eurotiomycetes</taxon>
        <taxon>Eurotiomycetidae</taxon>
        <taxon>Eurotiales</taxon>
        <taxon>Aspergillaceae</taxon>
        <taxon>Aspergillus</taxon>
        <taxon>Aspergillus subgen. Circumdati</taxon>
    </lineage>
</organism>
<reference evidence="1 2" key="1">
    <citation type="journal article" date="2023" name="ACS Omega">
        <title>Identification of the Neoaspergillic Acid Biosynthesis Gene Cluster by Establishing an In Vitro CRISPR-Ribonucleoprotein Genetic System in Aspergillus melleus.</title>
        <authorList>
            <person name="Yuan B."/>
            <person name="Grau M.F."/>
            <person name="Murata R.M."/>
            <person name="Torok T."/>
            <person name="Venkateswaran K."/>
            <person name="Stajich J.E."/>
            <person name="Wang C.C.C."/>
        </authorList>
    </citation>
    <scope>NUCLEOTIDE SEQUENCE [LARGE SCALE GENOMIC DNA]</scope>
    <source>
        <strain evidence="1 2">IMV 1140</strain>
    </source>
</reference>
<keyword evidence="2" id="KW-1185">Reference proteome</keyword>
<dbReference type="EMBL" id="JAOPJF010000051">
    <property type="protein sequence ID" value="KAK1142363.1"/>
    <property type="molecule type" value="Genomic_DNA"/>
</dbReference>
<protein>
    <submittedName>
        <fullName evidence="1">Uncharacterized protein</fullName>
    </submittedName>
</protein>
<evidence type="ECO:0000313" key="2">
    <source>
        <dbReference type="Proteomes" id="UP001177260"/>
    </source>
</evidence>
<proteinExistence type="predicted"/>
<comment type="caution">
    <text evidence="1">The sequence shown here is derived from an EMBL/GenBank/DDBJ whole genome shotgun (WGS) entry which is preliminary data.</text>
</comment>
<dbReference type="Proteomes" id="UP001177260">
    <property type="component" value="Unassembled WGS sequence"/>
</dbReference>